<sequence>MASSSRGGGASAMTKPAADVRAVSIEYRQATKKDIRRVKVLAQRVGRLFYDDAQILLLDQLCTVEIIPAEVLASRLGRTIKELGGMLNKLLEDRLVTLYRRTEIPNPDNPHARAINKSYYYLSYPHFLKVIRWRMMSLNKQIQDQGSRNLENKGFICPRCGKTYDSLDVANLYDPFTNELCCDVPGCGTALKHDETREEARKGQEKGRKFNEQCSSILRLLASLEGALLPHFDPEEYIVANLPLETWKNPKLDCFDLPLTDDTGKAIGMSGKSSSSKDGLTDAQLASRPLPGIASSSTGGVSVRLVGNDPAEEAAARIKKEQEAAKFREQNQLPEWHLMSTVSGEATSLGMKEDARKARDAQFGGLDGDKKGKGRADGDGLGEDGEEDYYAEYAKLQDEDPIPGAGETFDEDNLEFEDITDDEVSTAANSAPVKRQRDDEDDFEEGGVLGRARTAQSDHGPRGGTMKKARTEEVIVISDDEDGAVQSNGNAAKRKDDEPGQGAGGFDEELDFEEVE</sequence>
<dbReference type="InterPro" id="IPR039997">
    <property type="entry name" value="TFE"/>
</dbReference>
<reference evidence="5" key="1">
    <citation type="submission" date="2016-04" db="EMBL/GenBank/DDBJ databases">
        <authorList>
            <person name="Nguyen H.D."/>
            <person name="Samba Siva P."/>
            <person name="Cullis J."/>
            <person name="Levesque C.A."/>
            <person name="Hambleton S."/>
        </authorList>
    </citation>
    <scope>NUCLEOTIDE SEQUENCE</scope>
    <source>
        <strain evidence="5">DAOMC 236416</strain>
    </source>
</reference>
<reference evidence="5" key="2">
    <citation type="journal article" date="2019" name="IMA Fungus">
        <title>Genome sequencing and comparison of five Tilletia species to identify candidate genes for the detection of regulated species infecting wheat.</title>
        <authorList>
            <person name="Nguyen H.D.T."/>
            <person name="Sultana T."/>
            <person name="Kesanakurti P."/>
            <person name="Hambleton S."/>
        </authorList>
    </citation>
    <scope>NUCLEOTIDE SEQUENCE</scope>
    <source>
        <strain evidence="5">DAOMC 236416</strain>
    </source>
</reference>
<feature type="compositionally biased region" description="Acidic residues" evidence="4">
    <location>
        <begin position="506"/>
        <end position="516"/>
    </location>
</feature>
<dbReference type="EMBL" id="LWDF02001490">
    <property type="protein sequence ID" value="KAE8238558.1"/>
    <property type="molecule type" value="Genomic_DNA"/>
</dbReference>
<dbReference type="AlphaFoldDB" id="A0A177T2K3"/>
<dbReference type="PROSITE" id="PS51344">
    <property type="entry name" value="HTH_TFE_IIE"/>
    <property type="match status" value="1"/>
</dbReference>
<dbReference type="GO" id="GO:0005673">
    <property type="term" value="C:transcription factor TFIIE complex"/>
    <property type="evidence" value="ECO:0007669"/>
    <property type="project" value="TreeGrafter"/>
</dbReference>
<protein>
    <submittedName>
        <fullName evidence="5">Uncharacterized protein</fullName>
    </submittedName>
</protein>
<feature type="compositionally biased region" description="Basic and acidic residues" evidence="4">
    <location>
        <begin position="367"/>
        <end position="378"/>
    </location>
</feature>
<feature type="region of interest" description="Disordered" evidence="4">
    <location>
        <begin position="421"/>
        <end position="516"/>
    </location>
</feature>
<evidence type="ECO:0000313" key="5">
    <source>
        <dbReference type="EMBL" id="KAE8238558.1"/>
    </source>
</evidence>
<evidence type="ECO:0000256" key="1">
    <source>
        <dbReference type="ARBA" id="ARBA00008947"/>
    </source>
</evidence>
<dbReference type="InterPro" id="IPR024550">
    <property type="entry name" value="TFIIEa/SarR/Rpc3_HTH_dom"/>
</dbReference>
<dbReference type="PANTHER" id="PTHR13097:SF7">
    <property type="entry name" value="GENERAL TRANSCRIPTION FACTOR IIE SUBUNIT 1"/>
    <property type="match status" value="1"/>
</dbReference>
<dbReference type="GO" id="GO:0006367">
    <property type="term" value="P:transcription initiation at RNA polymerase II promoter"/>
    <property type="evidence" value="ECO:0007669"/>
    <property type="project" value="InterPro"/>
</dbReference>
<dbReference type="InterPro" id="IPR002853">
    <property type="entry name" value="TFIIE_asu"/>
</dbReference>
<feature type="region of interest" description="Disordered" evidence="4">
    <location>
        <begin position="344"/>
        <end position="385"/>
    </location>
</feature>
<comment type="caution">
    <text evidence="5">The sequence shown here is derived from an EMBL/GenBank/DDBJ whole genome shotgun (WGS) entry which is preliminary data.</text>
</comment>
<evidence type="ECO:0000256" key="3">
    <source>
        <dbReference type="ARBA" id="ARBA00023163"/>
    </source>
</evidence>
<dbReference type="SMART" id="SM00531">
    <property type="entry name" value="TFIIE"/>
    <property type="match status" value="1"/>
</dbReference>
<evidence type="ECO:0000256" key="2">
    <source>
        <dbReference type="ARBA" id="ARBA00023015"/>
    </source>
</evidence>
<feature type="compositionally biased region" description="Basic and acidic residues" evidence="4">
    <location>
        <begin position="351"/>
        <end position="360"/>
    </location>
</feature>
<accession>A0A177T2K3</accession>
<dbReference type="Gene3D" id="3.30.40.10">
    <property type="entry name" value="Zinc/RING finger domain, C3HC4 (zinc finger)"/>
    <property type="match status" value="1"/>
</dbReference>
<keyword evidence="2" id="KW-0805">Transcription regulation</keyword>
<evidence type="ECO:0000313" key="6">
    <source>
        <dbReference type="Proteomes" id="UP000077521"/>
    </source>
</evidence>
<organism evidence="5 6">
    <name type="scientific">Tilletia indica</name>
    <dbReference type="NCBI Taxonomy" id="43049"/>
    <lineage>
        <taxon>Eukaryota</taxon>
        <taxon>Fungi</taxon>
        <taxon>Dikarya</taxon>
        <taxon>Basidiomycota</taxon>
        <taxon>Ustilaginomycotina</taxon>
        <taxon>Exobasidiomycetes</taxon>
        <taxon>Tilletiales</taxon>
        <taxon>Tilletiaceae</taxon>
        <taxon>Tilletia</taxon>
    </lineage>
</organism>
<comment type="similarity">
    <text evidence="1">Belongs to the TFIIE alpha subunit family.</text>
</comment>
<keyword evidence="3" id="KW-0804">Transcription</keyword>
<keyword evidence="6" id="KW-1185">Reference proteome</keyword>
<gene>
    <name evidence="5" type="ORF">A4X13_0g8461</name>
</gene>
<evidence type="ECO:0000256" key="4">
    <source>
        <dbReference type="SAM" id="MobiDB-lite"/>
    </source>
</evidence>
<proteinExistence type="inferred from homology"/>
<dbReference type="SUPFAM" id="SSF57783">
    <property type="entry name" value="Zinc beta-ribbon"/>
    <property type="match status" value="1"/>
</dbReference>
<dbReference type="InterPro" id="IPR013083">
    <property type="entry name" value="Znf_RING/FYVE/PHD"/>
</dbReference>
<dbReference type="Proteomes" id="UP000077521">
    <property type="component" value="Unassembled WGS sequence"/>
</dbReference>
<dbReference type="Pfam" id="PF02002">
    <property type="entry name" value="TFIIE_alpha"/>
    <property type="match status" value="1"/>
</dbReference>
<dbReference type="PANTHER" id="PTHR13097">
    <property type="entry name" value="TRANSCRIPTION INITIATION FACTOR IIE, ALPHA SUBUNIT"/>
    <property type="match status" value="1"/>
</dbReference>
<name>A0A177T2K3_9BASI</name>
<dbReference type="InterPro" id="IPR017919">
    <property type="entry name" value="TFIIE/TFIIEa_HTH"/>
</dbReference>